<evidence type="ECO:0000313" key="3">
    <source>
        <dbReference type="EMBL" id="KAK1670264.1"/>
    </source>
</evidence>
<dbReference type="Proteomes" id="UP001231189">
    <property type="component" value="Unassembled WGS sequence"/>
</dbReference>
<dbReference type="AlphaFoldDB" id="A0AAD8T684"/>
<dbReference type="Pfam" id="PF13966">
    <property type="entry name" value="zf-RVT"/>
    <property type="match status" value="1"/>
</dbReference>
<protein>
    <recommendedName>
        <fullName evidence="2">Reverse transcriptase zinc-binding domain-containing protein</fullName>
    </recommendedName>
</protein>
<name>A0AAD8T684_LOLMU</name>
<dbReference type="EMBL" id="JAUUTY010000003">
    <property type="protein sequence ID" value="KAK1670264.1"/>
    <property type="molecule type" value="Genomic_DNA"/>
</dbReference>
<reference evidence="3" key="1">
    <citation type="submission" date="2023-07" db="EMBL/GenBank/DDBJ databases">
        <title>A chromosome-level genome assembly of Lolium multiflorum.</title>
        <authorList>
            <person name="Chen Y."/>
            <person name="Copetti D."/>
            <person name="Kolliker R."/>
            <person name="Studer B."/>
        </authorList>
    </citation>
    <scope>NUCLEOTIDE SEQUENCE</scope>
    <source>
        <strain evidence="3">02402/16</strain>
        <tissue evidence="3">Leaf</tissue>
    </source>
</reference>
<evidence type="ECO:0000313" key="4">
    <source>
        <dbReference type="Proteomes" id="UP001231189"/>
    </source>
</evidence>
<accession>A0AAD8T684</accession>
<dbReference type="InterPro" id="IPR026960">
    <property type="entry name" value="RVT-Znf"/>
</dbReference>
<gene>
    <name evidence="3" type="ORF">QYE76_058423</name>
</gene>
<sequence>MRSIWSGRRPSSKGAPRCASPGGVLTSKSHDASCSRRGEISAAVAGWGQAGGEAARPFFVAVCGLFTRLCPRFTDSVYVGSPLYTDFCGLFMRLCPRFADFVSLGLPFYIDFCGLFTRLCPRFVDFVYVDPPLYIDFCGLFPRLWPRFVDSVYVGLPLYIDFRGLFTWLRPRFADPVFIDVLLSVAPFGGLFYVSSLAVRVSALILIAPTVARRKHRCVRRGGAWVQDLRTRVSAHLLESFVALRALIELVELSPVTRDKFTWRFTPDGRYSPSSAYRLQFAGSVQTAFVQLIWKPWDTLRCRLFVWIFIQNRLMTADRLLARGWPNGCPLCMRNLETATHLFTECPFSRQVWDRVPIIATAPSLAPSSWVDHHRTIDWMAG</sequence>
<keyword evidence="4" id="KW-1185">Reference proteome</keyword>
<proteinExistence type="predicted"/>
<evidence type="ECO:0000256" key="1">
    <source>
        <dbReference type="SAM" id="MobiDB-lite"/>
    </source>
</evidence>
<organism evidence="3 4">
    <name type="scientific">Lolium multiflorum</name>
    <name type="common">Italian ryegrass</name>
    <name type="synonym">Lolium perenne subsp. multiflorum</name>
    <dbReference type="NCBI Taxonomy" id="4521"/>
    <lineage>
        <taxon>Eukaryota</taxon>
        <taxon>Viridiplantae</taxon>
        <taxon>Streptophyta</taxon>
        <taxon>Embryophyta</taxon>
        <taxon>Tracheophyta</taxon>
        <taxon>Spermatophyta</taxon>
        <taxon>Magnoliopsida</taxon>
        <taxon>Liliopsida</taxon>
        <taxon>Poales</taxon>
        <taxon>Poaceae</taxon>
        <taxon>BOP clade</taxon>
        <taxon>Pooideae</taxon>
        <taxon>Poodae</taxon>
        <taxon>Poeae</taxon>
        <taxon>Poeae Chloroplast Group 2 (Poeae type)</taxon>
        <taxon>Loliodinae</taxon>
        <taxon>Loliinae</taxon>
        <taxon>Lolium</taxon>
    </lineage>
</organism>
<feature type="domain" description="Reverse transcriptase zinc-binding" evidence="2">
    <location>
        <begin position="271"/>
        <end position="353"/>
    </location>
</feature>
<feature type="region of interest" description="Disordered" evidence="1">
    <location>
        <begin position="1"/>
        <end position="24"/>
    </location>
</feature>
<comment type="caution">
    <text evidence="3">The sequence shown here is derived from an EMBL/GenBank/DDBJ whole genome shotgun (WGS) entry which is preliminary data.</text>
</comment>
<evidence type="ECO:0000259" key="2">
    <source>
        <dbReference type="Pfam" id="PF13966"/>
    </source>
</evidence>